<proteinExistence type="predicted"/>
<name>A0A8B6DB27_MYTGA</name>
<keyword evidence="1" id="KW-1015">Disulfide bond</keyword>
<dbReference type="InterPro" id="IPR016187">
    <property type="entry name" value="CTDL_fold"/>
</dbReference>
<dbReference type="Pfam" id="PF00059">
    <property type="entry name" value="Lectin_C"/>
    <property type="match status" value="1"/>
</dbReference>
<accession>A0A8B6DB27</accession>
<dbReference type="PROSITE" id="PS00615">
    <property type="entry name" value="C_TYPE_LECTIN_1"/>
    <property type="match status" value="1"/>
</dbReference>
<dbReference type="InterPro" id="IPR001304">
    <property type="entry name" value="C-type_lectin-like"/>
</dbReference>
<dbReference type="OrthoDB" id="6162957at2759"/>
<gene>
    <name evidence="4" type="ORF">MGAL_10B019170</name>
</gene>
<feature type="domain" description="C-type lectin" evidence="3">
    <location>
        <begin position="54"/>
        <end position="170"/>
    </location>
</feature>
<evidence type="ECO:0000313" key="4">
    <source>
        <dbReference type="EMBL" id="VDI17639.1"/>
    </source>
</evidence>
<evidence type="ECO:0000313" key="5">
    <source>
        <dbReference type="Proteomes" id="UP000596742"/>
    </source>
</evidence>
<dbReference type="SMART" id="SM00034">
    <property type="entry name" value="CLECT"/>
    <property type="match status" value="1"/>
</dbReference>
<dbReference type="InterPro" id="IPR050111">
    <property type="entry name" value="C-type_lectin/snaclec_domain"/>
</dbReference>
<evidence type="ECO:0000259" key="3">
    <source>
        <dbReference type="PROSITE" id="PS50041"/>
    </source>
</evidence>
<keyword evidence="2" id="KW-1133">Transmembrane helix</keyword>
<dbReference type="InterPro" id="IPR016186">
    <property type="entry name" value="C-type_lectin-like/link_sf"/>
</dbReference>
<comment type="caution">
    <text evidence="4">The sequence shown here is derived from an EMBL/GenBank/DDBJ whole genome shotgun (WGS) entry which is preliminary data.</text>
</comment>
<dbReference type="PROSITE" id="PS50041">
    <property type="entry name" value="C_TYPE_LECTIN_2"/>
    <property type="match status" value="1"/>
</dbReference>
<dbReference type="InterPro" id="IPR018378">
    <property type="entry name" value="C-type_lectin_CS"/>
</dbReference>
<keyword evidence="2" id="KW-0812">Transmembrane</keyword>
<dbReference type="AlphaFoldDB" id="A0A8B6DB27"/>
<evidence type="ECO:0000256" key="2">
    <source>
        <dbReference type="SAM" id="Phobius"/>
    </source>
</evidence>
<dbReference type="CDD" id="cd00037">
    <property type="entry name" value="CLECT"/>
    <property type="match status" value="1"/>
</dbReference>
<dbReference type="Gene3D" id="3.10.100.10">
    <property type="entry name" value="Mannose-Binding Protein A, subunit A"/>
    <property type="match status" value="1"/>
</dbReference>
<organism evidence="4 5">
    <name type="scientific">Mytilus galloprovincialis</name>
    <name type="common">Mediterranean mussel</name>
    <dbReference type="NCBI Taxonomy" id="29158"/>
    <lineage>
        <taxon>Eukaryota</taxon>
        <taxon>Metazoa</taxon>
        <taxon>Spiralia</taxon>
        <taxon>Lophotrochozoa</taxon>
        <taxon>Mollusca</taxon>
        <taxon>Bivalvia</taxon>
        <taxon>Autobranchia</taxon>
        <taxon>Pteriomorphia</taxon>
        <taxon>Mytilida</taxon>
        <taxon>Mytiloidea</taxon>
        <taxon>Mytilidae</taxon>
        <taxon>Mytilinae</taxon>
        <taxon>Mytilus</taxon>
    </lineage>
</organism>
<reference evidence="4" key="1">
    <citation type="submission" date="2018-11" db="EMBL/GenBank/DDBJ databases">
        <authorList>
            <person name="Alioto T."/>
            <person name="Alioto T."/>
        </authorList>
    </citation>
    <scope>NUCLEOTIDE SEQUENCE</scope>
</reference>
<dbReference type="Proteomes" id="UP000596742">
    <property type="component" value="Unassembled WGS sequence"/>
</dbReference>
<dbReference type="PANTHER" id="PTHR22803">
    <property type="entry name" value="MANNOSE, PHOSPHOLIPASE, LECTIN RECEPTOR RELATED"/>
    <property type="match status" value="1"/>
</dbReference>
<dbReference type="SUPFAM" id="SSF56436">
    <property type="entry name" value="C-type lectin-like"/>
    <property type="match status" value="1"/>
</dbReference>
<protein>
    <recommendedName>
        <fullName evidence="3">C-type lectin domain-containing protein</fullName>
    </recommendedName>
</protein>
<keyword evidence="2" id="KW-0472">Membrane</keyword>
<evidence type="ECO:0000256" key="1">
    <source>
        <dbReference type="ARBA" id="ARBA00023157"/>
    </source>
</evidence>
<feature type="transmembrane region" description="Helical" evidence="2">
    <location>
        <begin position="31"/>
        <end position="51"/>
    </location>
</feature>
<keyword evidence="5" id="KW-1185">Reference proteome</keyword>
<sequence length="175" mass="20169">MNVSCQYEIGTLKTAKVYGLVKMIIWDKMMWILKVIACLVVCKAVLGAFPWKKINGRCYHYSEDKQNWFTAERKCREIGGYLAKIEDAAENTILYDNRPQGINGGHLWIGLSDLDEGQFRWSIDQELATNVNWVSWHKASNPGHNCVAMYYIGPSWLDWRCSSAFGYVCETDFCF</sequence>
<dbReference type="EMBL" id="UYJE01003245">
    <property type="protein sequence ID" value="VDI17639.1"/>
    <property type="molecule type" value="Genomic_DNA"/>
</dbReference>